<keyword evidence="3" id="KW-0804">Transcription</keyword>
<dbReference type="Proteomes" id="UP001231587">
    <property type="component" value="Unassembled WGS sequence"/>
</dbReference>
<dbReference type="AlphaFoldDB" id="A0A9X0YQY7"/>
<accession>A0A9X0YQY7</accession>
<dbReference type="InterPro" id="IPR010982">
    <property type="entry name" value="Lambda_DNA-bd_dom_sf"/>
</dbReference>
<evidence type="ECO:0000313" key="9">
    <source>
        <dbReference type="Proteomes" id="UP001231587"/>
    </source>
</evidence>
<dbReference type="OrthoDB" id="628703at2"/>
<keyword evidence="2" id="KW-0238">DNA-binding</keyword>
<dbReference type="InterPro" id="IPR004143">
    <property type="entry name" value="BPL_LPL_catalytic"/>
</dbReference>
<dbReference type="RefSeq" id="WP_057782172.1">
    <property type="nucleotide sequence ID" value="NZ_JAGGJQ010000017.1"/>
</dbReference>
<dbReference type="PROSITE" id="PS51733">
    <property type="entry name" value="BPL_LPL_CATALYTIC"/>
    <property type="match status" value="1"/>
</dbReference>
<dbReference type="Gene3D" id="1.10.260.40">
    <property type="entry name" value="lambda repressor-like DNA-binding domains"/>
    <property type="match status" value="1"/>
</dbReference>
<dbReference type="EMBL" id="JAGGJQ010000017">
    <property type="protein sequence ID" value="MBP1841737.1"/>
    <property type="molecule type" value="Genomic_DNA"/>
</dbReference>
<dbReference type="CDD" id="cd01392">
    <property type="entry name" value="HTH_LacI"/>
    <property type="match status" value="1"/>
</dbReference>
<evidence type="ECO:0000256" key="3">
    <source>
        <dbReference type="ARBA" id="ARBA00023163"/>
    </source>
</evidence>
<evidence type="ECO:0000313" key="8">
    <source>
        <dbReference type="Proteomes" id="UP001138672"/>
    </source>
</evidence>
<evidence type="ECO:0000259" key="5">
    <source>
        <dbReference type="PROSITE" id="PS51733"/>
    </source>
</evidence>
<dbReference type="SMART" id="SM00354">
    <property type="entry name" value="HTH_LACI"/>
    <property type="match status" value="1"/>
</dbReference>
<dbReference type="SUPFAM" id="SSF47413">
    <property type="entry name" value="lambda repressor-like DNA-binding domains"/>
    <property type="match status" value="1"/>
</dbReference>
<evidence type="ECO:0000313" key="6">
    <source>
        <dbReference type="EMBL" id="MBP1841737.1"/>
    </source>
</evidence>
<evidence type="ECO:0000313" key="7">
    <source>
        <dbReference type="EMBL" id="MDQ0337219.1"/>
    </source>
</evidence>
<dbReference type="PANTHER" id="PTHR30146">
    <property type="entry name" value="LACI-RELATED TRANSCRIPTIONAL REPRESSOR"/>
    <property type="match status" value="1"/>
</dbReference>
<dbReference type="GO" id="GO:0000976">
    <property type="term" value="F:transcription cis-regulatory region binding"/>
    <property type="evidence" value="ECO:0007669"/>
    <property type="project" value="TreeGrafter"/>
</dbReference>
<evidence type="ECO:0000259" key="4">
    <source>
        <dbReference type="PROSITE" id="PS50932"/>
    </source>
</evidence>
<dbReference type="EMBL" id="JAUSUU010000019">
    <property type="protein sequence ID" value="MDQ0337219.1"/>
    <property type="molecule type" value="Genomic_DNA"/>
</dbReference>
<dbReference type="Pfam" id="PF00356">
    <property type="entry name" value="LacI"/>
    <property type="match status" value="1"/>
</dbReference>
<feature type="domain" description="BPL/LPL catalytic" evidence="5">
    <location>
        <begin position="1"/>
        <end position="120"/>
    </location>
</feature>
<evidence type="ECO:0000256" key="1">
    <source>
        <dbReference type="ARBA" id="ARBA00023015"/>
    </source>
</evidence>
<dbReference type="InterPro" id="IPR028082">
    <property type="entry name" value="Peripla_BP_I"/>
</dbReference>
<dbReference type="GO" id="GO:0003700">
    <property type="term" value="F:DNA-binding transcription factor activity"/>
    <property type="evidence" value="ECO:0007669"/>
    <property type="project" value="TreeGrafter"/>
</dbReference>
<dbReference type="Proteomes" id="UP001138672">
    <property type="component" value="Unassembled WGS sequence"/>
</dbReference>
<feature type="domain" description="HTH lacI-type" evidence="4">
    <location>
        <begin position="5"/>
        <end position="59"/>
    </location>
</feature>
<dbReference type="PANTHER" id="PTHR30146:SF144">
    <property type="entry name" value="LACI-FAMILY TRANSCRIPTION REGULATOR"/>
    <property type="match status" value="1"/>
</dbReference>
<comment type="caution">
    <text evidence="6">The sequence shown here is derived from an EMBL/GenBank/DDBJ whole genome shotgun (WGS) entry which is preliminary data.</text>
</comment>
<dbReference type="Pfam" id="PF13407">
    <property type="entry name" value="Peripla_BP_4"/>
    <property type="match status" value="1"/>
</dbReference>
<gene>
    <name evidence="6" type="ORF">J2Z56_003675</name>
    <name evidence="7" type="ORF">J2Z57_003681</name>
</gene>
<protein>
    <submittedName>
        <fullName evidence="6">LacI family transcriptional regulator</fullName>
    </submittedName>
</protein>
<evidence type="ECO:0000256" key="2">
    <source>
        <dbReference type="ARBA" id="ARBA00023125"/>
    </source>
</evidence>
<dbReference type="InterPro" id="IPR025997">
    <property type="entry name" value="SBP_2_dom"/>
</dbReference>
<keyword evidence="9" id="KW-1185">Reference proteome</keyword>
<name>A0A9X0YQY7_9FLAO</name>
<reference evidence="6" key="1">
    <citation type="submission" date="2021-03" db="EMBL/GenBank/DDBJ databases">
        <title>Genomic Encyclopedia of Type Strains, Phase IV (KMG-IV): sequencing the most valuable type-strain genomes for metagenomic binning, comparative biology and taxonomic classification.</title>
        <authorList>
            <person name="Goeker M."/>
        </authorList>
    </citation>
    <scope>NUCLEOTIDE SEQUENCE</scope>
    <source>
        <strain evidence="6">DSM 15523</strain>
        <strain evidence="7 9">DSM 16476</strain>
    </source>
</reference>
<proteinExistence type="predicted"/>
<organism evidence="6 8">
    <name type="scientific">Formosa algae</name>
    <dbReference type="NCBI Taxonomy" id="225843"/>
    <lineage>
        <taxon>Bacteria</taxon>
        <taxon>Pseudomonadati</taxon>
        <taxon>Bacteroidota</taxon>
        <taxon>Flavobacteriia</taxon>
        <taxon>Flavobacteriales</taxon>
        <taxon>Flavobacteriaceae</taxon>
        <taxon>Formosa</taxon>
    </lineage>
</organism>
<dbReference type="InterPro" id="IPR000843">
    <property type="entry name" value="HTH_LacI"/>
</dbReference>
<keyword evidence="1" id="KW-0805">Transcription regulation</keyword>
<dbReference type="PROSITE" id="PS00356">
    <property type="entry name" value="HTH_LACI_1"/>
    <property type="match status" value="1"/>
</dbReference>
<sequence>MNKKYTIKDIALLAGVSKGTVDRVLHKRGKVSDIALKKVTDILETIDYKPNLIAQNLKNNKTYHICALLPDPEVDNYWKRSKIGILNASQDFAAFNVIVTIIEFNPQFTESFIENHERVLKEKPDAVLLAPLFYKEAQKAITDYKKLNIPVITFNNQVTPITAEGFVGQDLIQSGRVAARLFETTLREGNITIIHINEDITNARHMQEKETGFRDYFNSITTSTFNIATLHIEADKLDTTLTSYLENNSDTLGLFITTSKSYLVAETLELLKKDDIILVGYDLLDMNVKYLKSGRITYLINQNPNHQAHLGITKLAEYLIYQNKISKTTYLPLDIINSENVMQYIINK</sequence>
<dbReference type="Gene3D" id="3.40.50.2300">
    <property type="match status" value="2"/>
</dbReference>
<dbReference type="PROSITE" id="PS50932">
    <property type="entry name" value="HTH_LACI_2"/>
    <property type="match status" value="1"/>
</dbReference>
<dbReference type="SUPFAM" id="SSF53822">
    <property type="entry name" value="Periplasmic binding protein-like I"/>
    <property type="match status" value="1"/>
</dbReference>